<proteinExistence type="predicted"/>
<sequence length="74" mass="8706">VHVKNCLYFIRVLNWELLLYCTEENHVLFPAKFLAENQLIFRAKASLDFVDNLICPKHACLQLRRQKPKAPPNL</sequence>
<reference evidence="1" key="1">
    <citation type="submission" date="2023-01" db="EMBL/GenBank/DDBJ databases">
        <title>Biogeochemical cycle of methane in antarctic sediments.</title>
        <authorList>
            <person name="Roldan D.M."/>
            <person name="Menes R.J."/>
        </authorList>
    </citation>
    <scope>NUCLEOTIDE SEQUENCE [LARGE SCALE GENOMIC DNA]</scope>
    <source>
        <strain evidence="1">K-2018 MAG008</strain>
    </source>
</reference>
<dbReference type="EMBL" id="JAQSDF010000061">
    <property type="protein sequence ID" value="MDI1232139.1"/>
    <property type="molecule type" value="Genomic_DNA"/>
</dbReference>
<organism evidence="1 2">
    <name type="scientific">Candidatus Methylobacter titanis</name>
    <dbReference type="NCBI Taxonomy" id="3053457"/>
    <lineage>
        <taxon>Bacteria</taxon>
        <taxon>Pseudomonadati</taxon>
        <taxon>Pseudomonadota</taxon>
        <taxon>Gammaproteobacteria</taxon>
        <taxon>Methylococcales</taxon>
        <taxon>Methylococcaceae</taxon>
        <taxon>Methylobacter</taxon>
    </lineage>
</organism>
<gene>
    <name evidence="1" type="ORF">PSU93_13410</name>
</gene>
<evidence type="ECO:0000313" key="1">
    <source>
        <dbReference type="EMBL" id="MDI1232139.1"/>
    </source>
</evidence>
<name>A0AA43Q5L6_9GAMM</name>
<accession>A0AA43Q5L6</accession>
<dbReference type="AlphaFoldDB" id="A0AA43Q5L6"/>
<keyword evidence="2" id="KW-1185">Reference proteome</keyword>
<evidence type="ECO:0000313" key="2">
    <source>
        <dbReference type="Proteomes" id="UP001160519"/>
    </source>
</evidence>
<dbReference type="Proteomes" id="UP001160519">
    <property type="component" value="Unassembled WGS sequence"/>
</dbReference>
<comment type="caution">
    <text evidence="1">The sequence shown here is derived from an EMBL/GenBank/DDBJ whole genome shotgun (WGS) entry which is preliminary data.</text>
</comment>
<protein>
    <submittedName>
        <fullName evidence="1">Uncharacterized protein</fullName>
    </submittedName>
</protein>
<feature type="non-terminal residue" evidence="1">
    <location>
        <position position="1"/>
    </location>
</feature>